<evidence type="ECO:0000256" key="1">
    <source>
        <dbReference type="SAM" id="MobiDB-lite"/>
    </source>
</evidence>
<gene>
    <name evidence="2" type="ORF">E2C01_024515</name>
</gene>
<dbReference type="EMBL" id="VSRR010002394">
    <property type="protein sequence ID" value="MPC31232.1"/>
    <property type="molecule type" value="Genomic_DNA"/>
</dbReference>
<accession>A0A5B7EAT1</accession>
<feature type="region of interest" description="Disordered" evidence="1">
    <location>
        <begin position="149"/>
        <end position="176"/>
    </location>
</feature>
<sequence>MLRETRPQAPSTPRSTKPPPLEKTVECWRLEQLADTCSGGLLFVGVSARVVVLVVVGGVRDYGVAVLHPTTSDTRHSSTITPPTFIHTHTQPPQPPHTSLTPPAAHPPRPTRPGHPQSFPSSTCGDYNQGPNGWRDFLTTNSLPHVPPLPSLASLHAHSHERPLKLTKKKHNSPTH</sequence>
<feature type="compositionally biased region" description="Polar residues" evidence="1">
    <location>
        <begin position="118"/>
        <end position="131"/>
    </location>
</feature>
<evidence type="ECO:0000313" key="2">
    <source>
        <dbReference type="EMBL" id="MPC31232.1"/>
    </source>
</evidence>
<feature type="compositionally biased region" description="Basic residues" evidence="1">
    <location>
        <begin position="165"/>
        <end position="176"/>
    </location>
</feature>
<reference evidence="2 3" key="1">
    <citation type="submission" date="2019-05" db="EMBL/GenBank/DDBJ databases">
        <title>Another draft genome of Portunus trituberculatus and its Hox gene families provides insights of decapod evolution.</title>
        <authorList>
            <person name="Jeong J.-H."/>
            <person name="Song I."/>
            <person name="Kim S."/>
            <person name="Choi T."/>
            <person name="Kim D."/>
            <person name="Ryu S."/>
            <person name="Kim W."/>
        </authorList>
    </citation>
    <scope>NUCLEOTIDE SEQUENCE [LARGE SCALE GENOMIC DNA]</scope>
    <source>
        <tissue evidence="2">Muscle</tissue>
    </source>
</reference>
<proteinExistence type="predicted"/>
<protein>
    <submittedName>
        <fullName evidence="2">Uncharacterized protein</fullName>
    </submittedName>
</protein>
<feature type="region of interest" description="Disordered" evidence="1">
    <location>
        <begin position="71"/>
        <end position="135"/>
    </location>
</feature>
<comment type="caution">
    <text evidence="2">The sequence shown here is derived from an EMBL/GenBank/DDBJ whole genome shotgun (WGS) entry which is preliminary data.</text>
</comment>
<feature type="compositionally biased region" description="Pro residues" evidence="1">
    <location>
        <begin position="104"/>
        <end position="113"/>
    </location>
</feature>
<dbReference type="Proteomes" id="UP000324222">
    <property type="component" value="Unassembled WGS sequence"/>
</dbReference>
<feature type="region of interest" description="Disordered" evidence="1">
    <location>
        <begin position="1"/>
        <end position="22"/>
    </location>
</feature>
<name>A0A5B7EAT1_PORTR</name>
<dbReference type="AlphaFoldDB" id="A0A5B7EAT1"/>
<evidence type="ECO:0000313" key="3">
    <source>
        <dbReference type="Proteomes" id="UP000324222"/>
    </source>
</evidence>
<feature type="compositionally biased region" description="Low complexity" evidence="1">
    <location>
        <begin position="77"/>
        <end position="103"/>
    </location>
</feature>
<keyword evidence="3" id="KW-1185">Reference proteome</keyword>
<organism evidence="2 3">
    <name type="scientific">Portunus trituberculatus</name>
    <name type="common">Swimming crab</name>
    <name type="synonym">Neptunus trituberculatus</name>
    <dbReference type="NCBI Taxonomy" id="210409"/>
    <lineage>
        <taxon>Eukaryota</taxon>
        <taxon>Metazoa</taxon>
        <taxon>Ecdysozoa</taxon>
        <taxon>Arthropoda</taxon>
        <taxon>Crustacea</taxon>
        <taxon>Multicrustacea</taxon>
        <taxon>Malacostraca</taxon>
        <taxon>Eumalacostraca</taxon>
        <taxon>Eucarida</taxon>
        <taxon>Decapoda</taxon>
        <taxon>Pleocyemata</taxon>
        <taxon>Brachyura</taxon>
        <taxon>Eubrachyura</taxon>
        <taxon>Portunoidea</taxon>
        <taxon>Portunidae</taxon>
        <taxon>Portuninae</taxon>
        <taxon>Portunus</taxon>
    </lineage>
</organism>